<accession>A0ABN8T107</accession>
<sequence length="184" mass="20564">MEDGQYWAKNVFHGHKKYPDFLRTSTTILDCSKTELQLGLIEHCFKKEEHHVSPHKNPQSGKAFIPTAPSTLEVIKTKAKSHKGPSSIFDESVQEAGGVIYCEVAADMPRDVKQISNTRQTLKGKEEKDEFASLPGLARQDPAIRNLQWNPNPRVVFATDQQPAEIVDECCSPTSQCILTIDTT</sequence>
<comment type="caution">
    <text evidence="1">The sequence shown here is derived from an EMBL/GenBank/DDBJ whole genome shotgun (WGS) entry which is preliminary data.</text>
</comment>
<organism evidence="1 2">
    <name type="scientific">Porites evermanni</name>
    <dbReference type="NCBI Taxonomy" id="104178"/>
    <lineage>
        <taxon>Eukaryota</taxon>
        <taxon>Metazoa</taxon>
        <taxon>Cnidaria</taxon>
        <taxon>Anthozoa</taxon>
        <taxon>Hexacorallia</taxon>
        <taxon>Scleractinia</taxon>
        <taxon>Fungiina</taxon>
        <taxon>Poritidae</taxon>
        <taxon>Porites</taxon>
    </lineage>
</organism>
<evidence type="ECO:0000313" key="1">
    <source>
        <dbReference type="EMBL" id="CAH3196960.1"/>
    </source>
</evidence>
<proteinExistence type="predicted"/>
<dbReference type="EMBL" id="CALNXI010005100">
    <property type="protein sequence ID" value="CAH3196960.1"/>
    <property type="molecule type" value="Genomic_DNA"/>
</dbReference>
<protein>
    <submittedName>
        <fullName evidence="1">Uncharacterized protein</fullName>
    </submittedName>
</protein>
<dbReference type="Proteomes" id="UP001159427">
    <property type="component" value="Unassembled WGS sequence"/>
</dbReference>
<reference evidence="1 2" key="1">
    <citation type="submission" date="2022-05" db="EMBL/GenBank/DDBJ databases">
        <authorList>
            <consortium name="Genoscope - CEA"/>
            <person name="William W."/>
        </authorList>
    </citation>
    <scope>NUCLEOTIDE SEQUENCE [LARGE SCALE GENOMIC DNA]</scope>
</reference>
<name>A0ABN8T107_9CNID</name>
<evidence type="ECO:0000313" key="2">
    <source>
        <dbReference type="Proteomes" id="UP001159427"/>
    </source>
</evidence>
<gene>
    <name evidence="1" type="ORF">PEVE_00034075</name>
</gene>
<keyword evidence="2" id="KW-1185">Reference proteome</keyword>